<protein>
    <submittedName>
        <fullName evidence="2">Uncharacterized protein</fullName>
    </submittedName>
</protein>
<gene>
    <name evidence="2" type="ORF">RM649_35480</name>
</gene>
<comment type="caution">
    <text evidence="2">The sequence shown here is derived from an EMBL/GenBank/DDBJ whole genome shotgun (WGS) entry which is preliminary data.</text>
</comment>
<dbReference type="RefSeq" id="WP_311661842.1">
    <property type="nucleotide sequence ID" value="NZ_JAVREX010000033.1"/>
</dbReference>
<evidence type="ECO:0000256" key="1">
    <source>
        <dbReference type="SAM" id="MobiDB-lite"/>
    </source>
</evidence>
<name>A0ABU2RW36_9ACTN</name>
<proteinExistence type="predicted"/>
<dbReference type="Proteomes" id="UP001183777">
    <property type="component" value="Unassembled WGS sequence"/>
</dbReference>
<sequence>MTRNSLIAMGSAALEGESQRRGRVPRAADATRDPALPAPPQTGTEASTRPAAELLVPEAYATSSLLDGLDEAQQVEELETAYRSADSAELGAFQLAKMRGSVRKGELLSLLLERSAHERRGMTVGAYAESLGIKRQYVYELITAAQDIRSLAPLIEDTQTPLVAAQAAVLAPIYKNDPEAAGVVLQAAKDSGKLSAASLQAAARDLGLLSALPAQQQPQQLPSSVTLARSSRRTLDEVYKALAPKAIERAIQQDPAAAMSQVVAIETEFERIRRRLDAAKKAAKKALPTTK</sequence>
<evidence type="ECO:0000313" key="2">
    <source>
        <dbReference type="EMBL" id="MDT0432906.1"/>
    </source>
</evidence>
<organism evidence="2 3">
    <name type="scientific">Streptomyces salyersiae</name>
    <dbReference type="NCBI Taxonomy" id="3075530"/>
    <lineage>
        <taxon>Bacteria</taxon>
        <taxon>Bacillati</taxon>
        <taxon>Actinomycetota</taxon>
        <taxon>Actinomycetes</taxon>
        <taxon>Kitasatosporales</taxon>
        <taxon>Streptomycetaceae</taxon>
        <taxon>Streptomyces</taxon>
    </lineage>
</organism>
<accession>A0ABU2RW36</accession>
<keyword evidence="3" id="KW-1185">Reference proteome</keyword>
<evidence type="ECO:0000313" key="3">
    <source>
        <dbReference type="Proteomes" id="UP001183777"/>
    </source>
</evidence>
<feature type="region of interest" description="Disordered" evidence="1">
    <location>
        <begin position="1"/>
        <end position="50"/>
    </location>
</feature>
<reference evidence="3" key="1">
    <citation type="submission" date="2023-07" db="EMBL/GenBank/DDBJ databases">
        <title>30 novel species of actinomycetes from the DSMZ collection.</title>
        <authorList>
            <person name="Nouioui I."/>
        </authorList>
    </citation>
    <scope>NUCLEOTIDE SEQUENCE [LARGE SCALE GENOMIC DNA]</scope>
    <source>
        <strain evidence="3">DSM 41770</strain>
    </source>
</reference>
<dbReference type="EMBL" id="JAVREX010000033">
    <property type="protein sequence ID" value="MDT0432906.1"/>
    <property type="molecule type" value="Genomic_DNA"/>
</dbReference>